<reference evidence="2 3" key="1">
    <citation type="journal article" date="2018" name="Nat. Biotechnol.">
        <title>A standardized bacterial taxonomy based on genome phylogeny substantially revises the tree of life.</title>
        <authorList>
            <person name="Parks D.H."/>
            <person name="Chuvochina M."/>
            <person name="Waite D.W."/>
            <person name="Rinke C."/>
            <person name="Skarshewski A."/>
            <person name="Chaumeil P.A."/>
            <person name="Hugenholtz P."/>
        </authorList>
    </citation>
    <scope>NUCLEOTIDE SEQUENCE [LARGE SCALE GENOMIC DNA]</scope>
    <source>
        <strain evidence="2">UBA9169</strain>
    </source>
</reference>
<keyword evidence="1" id="KW-0472">Membrane</keyword>
<evidence type="ECO:0000313" key="3">
    <source>
        <dbReference type="Proteomes" id="UP000264719"/>
    </source>
</evidence>
<organism evidence="2 3">
    <name type="scientific">Roseovarius nubinhibens</name>
    <dbReference type="NCBI Taxonomy" id="314263"/>
    <lineage>
        <taxon>Bacteria</taxon>
        <taxon>Pseudomonadati</taxon>
        <taxon>Pseudomonadota</taxon>
        <taxon>Alphaproteobacteria</taxon>
        <taxon>Rhodobacterales</taxon>
        <taxon>Roseobacteraceae</taxon>
        <taxon>Roseovarius</taxon>
    </lineage>
</organism>
<dbReference type="EMBL" id="DMVW01000161">
    <property type="protein sequence ID" value="HAR53506.1"/>
    <property type="molecule type" value="Genomic_DNA"/>
</dbReference>
<dbReference type="Proteomes" id="UP000264719">
    <property type="component" value="Unassembled WGS sequence"/>
</dbReference>
<name>A0A348WG44_9RHOB</name>
<evidence type="ECO:0000256" key="1">
    <source>
        <dbReference type="SAM" id="Phobius"/>
    </source>
</evidence>
<sequence>MGFVEAVKTCYGPKYARFSPTRDRLLPDAFGIAISLAMLLLCVVTIFKRTKGPNRFGPDPLSECTDETIFA</sequence>
<comment type="caution">
    <text evidence="2">The sequence shown here is derived from an EMBL/GenBank/DDBJ whole genome shotgun (WGS) entry which is preliminary data.</text>
</comment>
<gene>
    <name evidence="2" type="ORF">DCS45_16765</name>
</gene>
<accession>A0A348WG44</accession>
<keyword evidence="1" id="KW-1133">Transmembrane helix</keyword>
<keyword evidence="1" id="KW-0812">Transmembrane</keyword>
<evidence type="ECO:0000313" key="2">
    <source>
        <dbReference type="EMBL" id="HAR53506.1"/>
    </source>
</evidence>
<protein>
    <submittedName>
        <fullName evidence="2">Uncharacterized protein</fullName>
    </submittedName>
</protein>
<feature type="transmembrane region" description="Helical" evidence="1">
    <location>
        <begin position="29"/>
        <end position="47"/>
    </location>
</feature>
<dbReference type="AlphaFoldDB" id="A0A348WG44"/>
<proteinExistence type="predicted"/>